<evidence type="ECO:0008006" key="3">
    <source>
        <dbReference type="Google" id="ProtNLM"/>
    </source>
</evidence>
<evidence type="ECO:0000313" key="1">
    <source>
        <dbReference type="EMBL" id="VFA88820.1"/>
    </source>
</evidence>
<proteinExistence type="predicted"/>
<protein>
    <recommendedName>
        <fullName evidence="3">HicB family toxin-antitoxin system</fullName>
    </recommendedName>
</protein>
<gene>
    <name evidence="1" type="ORF">NCTC8139_02376</name>
</gene>
<sequence length="129" mass="14332">MVAVMRITARASRDGKFWLVYVPEVDQYTQGCNLKEARLMARDLAASLRGVPLAEIELAQFTVELPGEVRSHLSRAGELRKRAQEANRAAAEEVRVAARQLRDSGLTVRDIGDALDVSYQRAHQLVTAD</sequence>
<name>A0ABD7V3N4_9ACTN</name>
<dbReference type="Proteomes" id="UP000360750">
    <property type="component" value="Unassembled WGS sequence"/>
</dbReference>
<dbReference type="EMBL" id="CAACYD010000006">
    <property type="protein sequence ID" value="VFA88820.1"/>
    <property type="molecule type" value="Genomic_DNA"/>
</dbReference>
<accession>A0ABD7V3N4</accession>
<organism evidence="1 2">
    <name type="scientific">Gordonia paraffinivorans</name>
    <dbReference type="NCBI Taxonomy" id="175628"/>
    <lineage>
        <taxon>Bacteria</taxon>
        <taxon>Bacillati</taxon>
        <taxon>Actinomycetota</taxon>
        <taxon>Actinomycetes</taxon>
        <taxon>Mycobacteriales</taxon>
        <taxon>Gordoniaceae</taxon>
        <taxon>Gordonia</taxon>
    </lineage>
</organism>
<dbReference type="AlphaFoldDB" id="A0ABD7V3N4"/>
<reference evidence="1 2" key="1">
    <citation type="submission" date="2019-02" db="EMBL/GenBank/DDBJ databases">
        <authorList>
            <consortium name="Pathogen Informatics"/>
        </authorList>
    </citation>
    <scope>NUCLEOTIDE SEQUENCE [LARGE SCALE GENOMIC DNA]</scope>
    <source>
        <strain evidence="1 2">3012STDY6756503</strain>
    </source>
</reference>
<evidence type="ECO:0000313" key="2">
    <source>
        <dbReference type="Proteomes" id="UP000360750"/>
    </source>
</evidence>
<comment type="caution">
    <text evidence="1">The sequence shown here is derived from an EMBL/GenBank/DDBJ whole genome shotgun (WGS) entry which is preliminary data.</text>
</comment>